<gene>
    <name evidence="5" type="ORF">IAD51_03500</name>
</gene>
<accession>A0A9D1L2U1</accession>
<sequence>MEKIAVIDLGSNSARLVLVNILEGGYFVVFDELKETVRLGQDMDWDGIIKPQRIAQTIKTLTMFRRLCDANHVDKIFAYATAAVRRAKNQKSFLDEVAMTCGIKIKVLTVEEQALLIYQGVINSMDIPKGLIMEMGGGSTNLIYYNRRNLIHYETLPFGTVTLTDLFKSYSSEPETRADKIEAFIGEQLDKISWLDSIEPDTAFVGVGGAFRNLGRISRMVRKYPFNMTHGYEIPMSEFDGLYATIRKLDLDSTMKIKGLSSGRADIFPSSLAVIKAVLSRFDFPKITVSGCGLREGAMFRYAVPGVNERPLTDVLGHSLHTQMKYYDVNVNHAEHVYNLCIQLFKQLKVLHKMPRMYVRVLKIAALMHDTGMRIKYYHHEQHSCYIILNSNLYGVPHKDLVLAAFVAAGHRKNEIVKEDLMRYKDMLTVEDVDAMRKLSVILRIAESFDRSQSGVITGITCDVLGDSVIIKTETEGDCSLEVKDALSAAQEFKAAYGKNLEIL</sequence>
<proteinExistence type="inferred from homology"/>
<dbReference type="Gene3D" id="3.30.420.40">
    <property type="match status" value="1"/>
</dbReference>
<evidence type="ECO:0000313" key="6">
    <source>
        <dbReference type="Proteomes" id="UP000824088"/>
    </source>
</evidence>
<dbReference type="CDD" id="cd24052">
    <property type="entry name" value="ASKHA_NBD_HpPPX-GppA-like"/>
    <property type="match status" value="1"/>
</dbReference>
<dbReference type="InterPro" id="IPR050273">
    <property type="entry name" value="GppA/Ppx_hydrolase"/>
</dbReference>
<dbReference type="InterPro" id="IPR003695">
    <property type="entry name" value="Ppx_GppA_N"/>
</dbReference>
<dbReference type="InterPro" id="IPR030673">
    <property type="entry name" value="PyroPPase_GppA_Ppx"/>
</dbReference>
<comment type="similarity">
    <text evidence="1">Belongs to the GppA/Ppx family.</text>
</comment>
<dbReference type="Pfam" id="PF02541">
    <property type="entry name" value="Ppx-GppA"/>
    <property type="match status" value="1"/>
</dbReference>
<evidence type="ECO:0000259" key="3">
    <source>
        <dbReference type="Pfam" id="PF02541"/>
    </source>
</evidence>
<feature type="domain" description="Ppx/GppA phosphatase N-terminal" evidence="3">
    <location>
        <begin position="27"/>
        <end position="301"/>
    </location>
</feature>
<dbReference type="Proteomes" id="UP000824088">
    <property type="component" value="Unassembled WGS sequence"/>
</dbReference>
<dbReference type="GO" id="GO:0016462">
    <property type="term" value="F:pyrophosphatase activity"/>
    <property type="evidence" value="ECO:0007669"/>
    <property type="project" value="TreeGrafter"/>
</dbReference>
<dbReference type="InterPro" id="IPR043129">
    <property type="entry name" value="ATPase_NBD"/>
</dbReference>
<organism evidence="5 6">
    <name type="scientific">Candidatus Limadaptatus stercorigallinarum</name>
    <dbReference type="NCBI Taxonomy" id="2840845"/>
    <lineage>
        <taxon>Bacteria</taxon>
        <taxon>Bacillati</taxon>
        <taxon>Bacillota</taxon>
        <taxon>Clostridia</taxon>
        <taxon>Eubacteriales</taxon>
        <taxon>Candidatus Limadaptatus</taxon>
    </lineage>
</organism>
<dbReference type="SUPFAM" id="SSF53067">
    <property type="entry name" value="Actin-like ATPase domain"/>
    <property type="match status" value="2"/>
</dbReference>
<evidence type="ECO:0000259" key="4">
    <source>
        <dbReference type="Pfam" id="PF21447"/>
    </source>
</evidence>
<comment type="caution">
    <text evidence="5">The sequence shown here is derived from an EMBL/GenBank/DDBJ whole genome shotgun (WGS) entry which is preliminary data.</text>
</comment>
<dbReference type="InterPro" id="IPR048950">
    <property type="entry name" value="Ppx_GppA_C"/>
</dbReference>
<evidence type="ECO:0000256" key="1">
    <source>
        <dbReference type="ARBA" id="ARBA00007125"/>
    </source>
</evidence>
<feature type="domain" description="Ppx/GppA phosphatase C-terminal" evidence="4">
    <location>
        <begin position="322"/>
        <end position="468"/>
    </location>
</feature>
<dbReference type="Gene3D" id="1.10.3210.10">
    <property type="entry name" value="Hypothetical protein af1432"/>
    <property type="match status" value="1"/>
</dbReference>
<evidence type="ECO:0000313" key="5">
    <source>
        <dbReference type="EMBL" id="HIU21292.1"/>
    </source>
</evidence>
<dbReference type="CDD" id="cd00077">
    <property type="entry name" value="HDc"/>
    <property type="match status" value="1"/>
</dbReference>
<dbReference type="AlphaFoldDB" id="A0A9D1L2U1"/>
<protein>
    <submittedName>
        <fullName evidence="5">Ppx/GppA family phosphatase</fullName>
    </submittedName>
</protein>
<dbReference type="PANTHER" id="PTHR30005">
    <property type="entry name" value="EXOPOLYPHOSPHATASE"/>
    <property type="match status" value="1"/>
</dbReference>
<dbReference type="SUPFAM" id="SSF109604">
    <property type="entry name" value="HD-domain/PDEase-like"/>
    <property type="match status" value="1"/>
</dbReference>
<reference evidence="5" key="1">
    <citation type="submission" date="2020-10" db="EMBL/GenBank/DDBJ databases">
        <authorList>
            <person name="Gilroy R."/>
        </authorList>
    </citation>
    <scope>NUCLEOTIDE SEQUENCE</scope>
    <source>
        <strain evidence="5">1063</strain>
    </source>
</reference>
<evidence type="ECO:0000256" key="2">
    <source>
        <dbReference type="ARBA" id="ARBA00022801"/>
    </source>
</evidence>
<keyword evidence="2" id="KW-0378">Hydrolase</keyword>
<dbReference type="Pfam" id="PF21447">
    <property type="entry name" value="Ppx-GppA_III"/>
    <property type="match status" value="1"/>
</dbReference>
<name>A0A9D1L2U1_9FIRM</name>
<dbReference type="PANTHER" id="PTHR30005:SF0">
    <property type="entry name" value="RETROGRADE REGULATION PROTEIN 2"/>
    <property type="match status" value="1"/>
</dbReference>
<dbReference type="InterPro" id="IPR003607">
    <property type="entry name" value="HD/PDEase_dom"/>
</dbReference>
<dbReference type="PIRSF" id="PIRSF001267">
    <property type="entry name" value="Pyrophosphatase_GppA_Ppx"/>
    <property type="match status" value="1"/>
</dbReference>
<dbReference type="Gene3D" id="3.30.420.150">
    <property type="entry name" value="Exopolyphosphatase. Domain 2"/>
    <property type="match status" value="1"/>
</dbReference>
<dbReference type="EMBL" id="DVMN01000059">
    <property type="protein sequence ID" value="HIU21292.1"/>
    <property type="molecule type" value="Genomic_DNA"/>
</dbReference>
<reference evidence="5" key="2">
    <citation type="journal article" date="2021" name="PeerJ">
        <title>Extensive microbial diversity within the chicken gut microbiome revealed by metagenomics and culture.</title>
        <authorList>
            <person name="Gilroy R."/>
            <person name="Ravi A."/>
            <person name="Getino M."/>
            <person name="Pursley I."/>
            <person name="Horton D.L."/>
            <person name="Alikhan N.F."/>
            <person name="Baker D."/>
            <person name="Gharbi K."/>
            <person name="Hall N."/>
            <person name="Watson M."/>
            <person name="Adriaenssens E.M."/>
            <person name="Foster-Nyarko E."/>
            <person name="Jarju S."/>
            <person name="Secka A."/>
            <person name="Antonio M."/>
            <person name="Oren A."/>
            <person name="Chaudhuri R.R."/>
            <person name="La Ragione R."/>
            <person name="Hildebrand F."/>
            <person name="Pallen M.J."/>
        </authorList>
    </citation>
    <scope>NUCLEOTIDE SEQUENCE</scope>
    <source>
        <strain evidence="5">1063</strain>
    </source>
</reference>